<evidence type="ECO:0000256" key="3">
    <source>
        <dbReference type="ARBA" id="ARBA00022729"/>
    </source>
</evidence>
<evidence type="ECO:0000256" key="2">
    <source>
        <dbReference type="ARBA" id="ARBA00022448"/>
    </source>
</evidence>
<evidence type="ECO:0000256" key="1">
    <source>
        <dbReference type="ARBA" id="ARBA00011245"/>
    </source>
</evidence>
<dbReference type="GO" id="GO:0015031">
    <property type="term" value="P:protein transport"/>
    <property type="evidence" value="ECO:0007669"/>
    <property type="project" value="UniProtKB-KW"/>
</dbReference>
<name>A0A448DWS1_PSEFL</name>
<feature type="signal peptide" evidence="5">
    <location>
        <begin position="1"/>
        <end position="22"/>
    </location>
</feature>
<dbReference type="Pfam" id="PF09865">
    <property type="entry name" value="DUF2092"/>
    <property type="match status" value="1"/>
</dbReference>
<accession>A0A448DWS1</accession>
<dbReference type="RefSeq" id="WP_126363484.1">
    <property type="nucleotide sequence ID" value="NZ_LR134318.1"/>
</dbReference>
<keyword evidence="4" id="KW-0653">Protein transport</keyword>
<dbReference type="InterPro" id="IPR019207">
    <property type="entry name" value="DUF2092"/>
</dbReference>
<dbReference type="SUPFAM" id="SSF89392">
    <property type="entry name" value="Prokaryotic lipoproteins and lipoprotein localization factors"/>
    <property type="match status" value="1"/>
</dbReference>
<feature type="chain" id="PRO_5019291680" evidence="5">
    <location>
        <begin position="23"/>
        <end position="265"/>
    </location>
</feature>
<evidence type="ECO:0000313" key="7">
    <source>
        <dbReference type="Proteomes" id="UP000281909"/>
    </source>
</evidence>
<evidence type="ECO:0000313" key="6">
    <source>
        <dbReference type="EMBL" id="VEF11188.1"/>
    </source>
</evidence>
<evidence type="ECO:0000256" key="5">
    <source>
        <dbReference type="SAM" id="SignalP"/>
    </source>
</evidence>
<dbReference type="Proteomes" id="UP000281909">
    <property type="component" value="Chromosome"/>
</dbReference>
<organism evidence="6 7">
    <name type="scientific">Pseudomonas fluorescens</name>
    <dbReference type="NCBI Taxonomy" id="294"/>
    <lineage>
        <taxon>Bacteria</taxon>
        <taxon>Pseudomonadati</taxon>
        <taxon>Pseudomonadota</taxon>
        <taxon>Gammaproteobacteria</taxon>
        <taxon>Pseudomonadales</taxon>
        <taxon>Pseudomonadaceae</taxon>
        <taxon>Pseudomonas</taxon>
    </lineage>
</organism>
<evidence type="ECO:0000256" key="4">
    <source>
        <dbReference type="ARBA" id="ARBA00022927"/>
    </source>
</evidence>
<keyword evidence="2" id="KW-0813">Transport</keyword>
<comment type="subunit">
    <text evidence="1">Monomer.</text>
</comment>
<dbReference type="AlphaFoldDB" id="A0A448DWS1"/>
<dbReference type="InterPro" id="IPR029046">
    <property type="entry name" value="LolA/LolB/LppX"/>
</dbReference>
<proteinExistence type="predicted"/>
<gene>
    <name evidence="6" type="ORF">NCTC9428_02803</name>
</gene>
<keyword evidence="3 5" id="KW-0732">Signal</keyword>
<dbReference type="EMBL" id="LR134318">
    <property type="protein sequence ID" value="VEF11188.1"/>
    <property type="molecule type" value="Genomic_DNA"/>
</dbReference>
<sequence>MKAPVSMVCLMFTLVLAPGVRADDPPATPATPATDAADDTPLVNPQVVDKLIDMGDYLRSLPKFQVDAQVSRDTVLESGQKIKTESVNTLKVVGHDRLYAKSEGDVRTREFFYNGKKLTQYSPYLKYYTTVDAPATVGETLHKVENYYGVQVPMEDLFLFGSDQAQIDALQAALYVGPSIIKGQLCDHLAFRQEGIDWQLWLTRSDKPLPCKLVITTTDEKTYPEYTAIYQWNLKPNIPDALFTFKPAKDDVAIAFKQASDQGGQ</sequence>
<dbReference type="OrthoDB" id="116979at2"/>
<reference evidence="6 7" key="1">
    <citation type="submission" date="2018-12" db="EMBL/GenBank/DDBJ databases">
        <authorList>
            <consortium name="Pathogen Informatics"/>
        </authorList>
    </citation>
    <scope>NUCLEOTIDE SEQUENCE [LARGE SCALE GENOMIC DNA]</scope>
    <source>
        <strain evidence="6 7">NCTC9428</strain>
    </source>
</reference>
<protein>
    <submittedName>
        <fullName evidence="6">Predicted periplasmic protein (DUF2092)</fullName>
    </submittedName>
</protein>